<feature type="transmembrane region" description="Helical" evidence="1">
    <location>
        <begin position="128"/>
        <end position="149"/>
    </location>
</feature>
<evidence type="ECO:0000256" key="1">
    <source>
        <dbReference type="SAM" id="Phobius"/>
    </source>
</evidence>
<keyword evidence="1" id="KW-0812">Transmembrane</keyword>
<evidence type="ECO:0000313" key="2">
    <source>
        <dbReference type="EMBL" id="TFW34210.1"/>
    </source>
</evidence>
<feature type="transmembrane region" description="Helical" evidence="1">
    <location>
        <begin position="155"/>
        <end position="174"/>
    </location>
</feature>
<comment type="caution">
    <text evidence="2">The sequence shown here is derived from an EMBL/GenBank/DDBJ whole genome shotgun (WGS) entry which is preliminary data.</text>
</comment>
<reference evidence="2 3" key="1">
    <citation type="submission" date="2019-03" db="EMBL/GenBank/DDBJ databases">
        <title>Draft genome of Massilia hortus sp. nov., a novel bacterial species of the Oxalobacteraceae family.</title>
        <authorList>
            <person name="Peta V."/>
            <person name="Raths R."/>
            <person name="Bucking H."/>
        </authorList>
    </citation>
    <scope>NUCLEOTIDE SEQUENCE [LARGE SCALE GENOMIC DNA]</scope>
    <source>
        <strain evidence="2 3">ONC3</strain>
    </source>
</reference>
<keyword evidence="3" id="KW-1185">Reference proteome</keyword>
<dbReference type="Proteomes" id="UP000297258">
    <property type="component" value="Unassembled WGS sequence"/>
</dbReference>
<dbReference type="RefSeq" id="WP_135188572.1">
    <property type="nucleotide sequence ID" value="NZ_SPUM01000029.1"/>
</dbReference>
<gene>
    <name evidence="2" type="ORF">E4O92_04600</name>
</gene>
<feature type="transmembrane region" description="Helical" evidence="1">
    <location>
        <begin position="92"/>
        <end position="116"/>
    </location>
</feature>
<evidence type="ECO:0000313" key="3">
    <source>
        <dbReference type="Proteomes" id="UP000297258"/>
    </source>
</evidence>
<accession>A0A4Y9T3G6</accession>
<keyword evidence="1" id="KW-0472">Membrane</keyword>
<keyword evidence="1" id="KW-1133">Transmembrane helix</keyword>
<feature type="transmembrane region" description="Helical" evidence="1">
    <location>
        <begin position="66"/>
        <end position="86"/>
    </location>
</feature>
<protein>
    <submittedName>
        <fullName evidence="2">Uncharacterized protein</fullName>
    </submittedName>
</protein>
<feature type="transmembrane region" description="Helical" evidence="1">
    <location>
        <begin position="35"/>
        <end position="54"/>
    </location>
</feature>
<name>A0A4Y9T3G6_9BURK</name>
<organism evidence="2 3">
    <name type="scientific">Massilia horti</name>
    <dbReference type="NCBI Taxonomy" id="2562153"/>
    <lineage>
        <taxon>Bacteria</taxon>
        <taxon>Pseudomonadati</taxon>
        <taxon>Pseudomonadota</taxon>
        <taxon>Betaproteobacteria</taxon>
        <taxon>Burkholderiales</taxon>
        <taxon>Oxalobacteraceae</taxon>
        <taxon>Telluria group</taxon>
        <taxon>Massilia</taxon>
    </lineage>
</organism>
<dbReference type="AlphaFoldDB" id="A0A4Y9T3G6"/>
<proteinExistence type="predicted"/>
<sequence>MRMFISFGVAFLVAVLVWLTGDVFTPDLYVETAGNILVMTFVGTAVITSLVLKYKRGRTAMIRRILISLGVGVVDIAFLYGTVFGFAPRRNIVMASIDIVVSAFFASAVTFVLLSLPTPLSDTWRRAIISLGVAFFAAVFVNVQIICFLKEVQNLTPIFAGVFIGVAVATSLVLNRRRG</sequence>
<dbReference type="EMBL" id="SPUM01000029">
    <property type="protein sequence ID" value="TFW34210.1"/>
    <property type="molecule type" value="Genomic_DNA"/>
</dbReference>